<dbReference type="InterPro" id="IPR001000">
    <property type="entry name" value="GH10_dom"/>
</dbReference>
<dbReference type="PROSITE" id="PS51760">
    <property type="entry name" value="GH10_2"/>
    <property type="match status" value="1"/>
</dbReference>
<keyword evidence="4" id="KW-0858">Xylan degradation</keyword>
<dbReference type="SMART" id="SM00633">
    <property type="entry name" value="Glyco_10"/>
    <property type="match status" value="1"/>
</dbReference>
<dbReference type="SUPFAM" id="SSF49785">
    <property type="entry name" value="Galactose-binding domain-like"/>
    <property type="match status" value="1"/>
</dbReference>
<evidence type="ECO:0000313" key="13">
    <source>
        <dbReference type="Proteomes" id="UP001596432"/>
    </source>
</evidence>
<keyword evidence="7" id="KW-0119">Carbohydrate metabolism</keyword>
<feature type="region of interest" description="Disordered" evidence="10">
    <location>
        <begin position="261"/>
        <end position="282"/>
    </location>
</feature>
<dbReference type="EMBL" id="JBHTAS010000001">
    <property type="protein sequence ID" value="MFC7142688.1"/>
    <property type="molecule type" value="Genomic_DNA"/>
</dbReference>
<dbReference type="RefSeq" id="WP_274323744.1">
    <property type="nucleotide sequence ID" value="NZ_CP118158.1"/>
</dbReference>
<comment type="similarity">
    <text evidence="2">Belongs to the glycosyl hydrolase 10 (cellulase F) family.</text>
</comment>
<comment type="catalytic activity">
    <reaction evidence="1">
        <text>Endohydrolysis of (1-&gt;4)-beta-D-xylosidic linkages in xylans.</text>
        <dbReference type="EC" id="3.2.1.8"/>
    </reaction>
</comment>
<evidence type="ECO:0000256" key="3">
    <source>
        <dbReference type="ARBA" id="ARBA00012590"/>
    </source>
</evidence>
<proteinExistence type="inferred from homology"/>
<dbReference type="PANTHER" id="PTHR31490">
    <property type="entry name" value="GLYCOSYL HYDROLASE"/>
    <property type="match status" value="1"/>
</dbReference>
<feature type="region of interest" description="Disordered" evidence="10">
    <location>
        <begin position="33"/>
        <end position="77"/>
    </location>
</feature>
<dbReference type="PANTHER" id="PTHR31490:SF88">
    <property type="entry name" value="BETA-XYLANASE"/>
    <property type="match status" value="1"/>
</dbReference>
<protein>
    <recommendedName>
        <fullName evidence="3">endo-1,4-beta-xylanase</fullName>
        <ecNumber evidence="3">3.2.1.8</ecNumber>
    </recommendedName>
</protein>
<dbReference type="GO" id="GO:0045493">
    <property type="term" value="P:xylan catabolic process"/>
    <property type="evidence" value="ECO:0007669"/>
    <property type="project" value="UniProtKB-KW"/>
</dbReference>
<feature type="domain" description="GH10" evidence="11">
    <location>
        <begin position="329"/>
        <end position="645"/>
    </location>
</feature>
<evidence type="ECO:0000256" key="4">
    <source>
        <dbReference type="ARBA" id="ARBA00022651"/>
    </source>
</evidence>
<dbReference type="EC" id="3.2.1.8" evidence="3"/>
<sequence length="702" mass="75785">MPAGDPSGSDSTDSDGAAIGRRPLLGALAAVGLAGCPGQSGDGETDSPGDDSEVTEPATDGVGGTTPRTAADGWPDVADPYYGRLAADLEEMGLPAGEFVYAESESATLDAFSVNSSVGETSSVSVGDGDPFSSAVRVTVAEETENPWDVTMKGTVTDRSVAAGDVLLAVVSLRGPESSESPPTVQFVAKSEDNVETNMVRTTPQVQPPAEWTRYYVPIEFDYDAEAGAWWVELFLGYGPQTVDVGGIALIDFDQRVAAEELPSGPADAGATGTGTDDDSDWEAAADERIREHRTSDLTVEVTDVAGDPVEGATVDVAMREHAFGFGTAINAGHLLDETEEGDPYREHVTDLFNLAVLGNHHKWRFWEEERETADGATEWVLDRGLDLRGHVCLWANVSAWAVPPDVVSAMGVEWADNGVTDPELDPERVRQRSMEHVSAIIEHYGEDITEWEVANEVIHEPGLIKAVNGVRATESTSLGDVDPVEAPVLAEWYGAAREAVPDGTPLAVNDYNTLAGPYESTRADYERQIEFLADSDAGLDAVGLQCHFDQRSALTPEQVMDGLDRYAAHDVRLRITEFDMADDGWAEEDKAVFFRQFLKTAFSHPAVDDFLVWGILDTLHWRDDAPFFAEGWEEKPALVEYRDLVFEEWWTEESGETDADGTYAVTGFEGEYEITATVDGEELHDTASLGDGGATVELSPE</sequence>
<feature type="compositionally biased region" description="Acidic residues" evidence="10">
    <location>
        <begin position="43"/>
        <end position="54"/>
    </location>
</feature>
<accession>A0ABD5Y5L0</accession>
<dbReference type="AlphaFoldDB" id="A0ABD5Y5L0"/>
<evidence type="ECO:0000259" key="11">
    <source>
        <dbReference type="PROSITE" id="PS51760"/>
    </source>
</evidence>
<dbReference type="GO" id="GO:0031176">
    <property type="term" value="F:endo-1,4-beta-xylanase activity"/>
    <property type="evidence" value="ECO:0007669"/>
    <property type="project" value="UniProtKB-EC"/>
</dbReference>
<keyword evidence="8" id="KW-0326">Glycosidase</keyword>
<dbReference type="InterPro" id="IPR017853">
    <property type="entry name" value="GH"/>
</dbReference>
<evidence type="ECO:0000256" key="5">
    <source>
        <dbReference type="ARBA" id="ARBA00022729"/>
    </source>
</evidence>
<feature type="region of interest" description="Disordered" evidence="10">
    <location>
        <begin position="1"/>
        <end position="21"/>
    </location>
</feature>
<dbReference type="InterPro" id="IPR044846">
    <property type="entry name" value="GH10"/>
</dbReference>
<dbReference type="Proteomes" id="UP001596432">
    <property type="component" value="Unassembled WGS sequence"/>
</dbReference>
<evidence type="ECO:0000256" key="7">
    <source>
        <dbReference type="ARBA" id="ARBA00023277"/>
    </source>
</evidence>
<dbReference type="Pfam" id="PF00331">
    <property type="entry name" value="Glyco_hydro_10"/>
    <property type="match status" value="1"/>
</dbReference>
<evidence type="ECO:0000256" key="6">
    <source>
        <dbReference type="ARBA" id="ARBA00022801"/>
    </source>
</evidence>
<dbReference type="SUPFAM" id="SSF51445">
    <property type="entry name" value="(Trans)glycosidases"/>
    <property type="match status" value="1"/>
</dbReference>
<keyword evidence="5" id="KW-0732">Signal</keyword>
<dbReference type="InterPro" id="IPR008979">
    <property type="entry name" value="Galactose-bd-like_sf"/>
</dbReference>
<gene>
    <name evidence="12" type="ORF">ACFQMA_22995</name>
</gene>
<dbReference type="GeneID" id="78823037"/>
<keyword evidence="6" id="KW-0378">Hydrolase</keyword>
<evidence type="ECO:0000256" key="9">
    <source>
        <dbReference type="ARBA" id="ARBA00023326"/>
    </source>
</evidence>
<evidence type="ECO:0000256" key="8">
    <source>
        <dbReference type="ARBA" id="ARBA00023295"/>
    </source>
</evidence>
<keyword evidence="13" id="KW-1185">Reference proteome</keyword>
<comment type="caution">
    <text evidence="12">The sequence shown here is derived from an EMBL/GenBank/DDBJ whole genome shotgun (WGS) entry which is preliminary data.</text>
</comment>
<name>A0ABD5Y5L0_9EURY</name>
<evidence type="ECO:0000256" key="10">
    <source>
        <dbReference type="SAM" id="MobiDB-lite"/>
    </source>
</evidence>
<organism evidence="12 13">
    <name type="scientific">Halosimplex aquaticum</name>
    <dbReference type="NCBI Taxonomy" id="3026162"/>
    <lineage>
        <taxon>Archaea</taxon>
        <taxon>Methanobacteriati</taxon>
        <taxon>Methanobacteriota</taxon>
        <taxon>Stenosarchaea group</taxon>
        <taxon>Halobacteria</taxon>
        <taxon>Halobacteriales</taxon>
        <taxon>Haloarculaceae</taxon>
        <taxon>Halosimplex</taxon>
    </lineage>
</organism>
<evidence type="ECO:0000313" key="12">
    <source>
        <dbReference type="EMBL" id="MFC7142688.1"/>
    </source>
</evidence>
<dbReference type="Gene3D" id="3.20.20.80">
    <property type="entry name" value="Glycosidases"/>
    <property type="match status" value="1"/>
</dbReference>
<evidence type="ECO:0000256" key="2">
    <source>
        <dbReference type="ARBA" id="ARBA00007495"/>
    </source>
</evidence>
<keyword evidence="9" id="KW-0624">Polysaccharide degradation</keyword>
<evidence type="ECO:0000256" key="1">
    <source>
        <dbReference type="ARBA" id="ARBA00000681"/>
    </source>
</evidence>
<reference evidence="12 13" key="1">
    <citation type="journal article" date="2019" name="Int. J. Syst. Evol. Microbiol.">
        <title>The Global Catalogue of Microorganisms (GCM) 10K type strain sequencing project: providing services to taxonomists for standard genome sequencing and annotation.</title>
        <authorList>
            <consortium name="The Broad Institute Genomics Platform"/>
            <consortium name="The Broad Institute Genome Sequencing Center for Infectious Disease"/>
            <person name="Wu L."/>
            <person name="Ma J."/>
        </authorList>
    </citation>
    <scope>NUCLEOTIDE SEQUENCE [LARGE SCALE GENOMIC DNA]</scope>
    <source>
        <strain evidence="12 13">XZYJT29</strain>
    </source>
</reference>